<dbReference type="EMBL" id="KI913161">
    <property type="protein sequence ID" value="ETV71269.1"/>
    <property type="molecule type" value="Genomic_DNA"/>
</dbReference>
<dbReference type="OrthoDB" id="74624at2759"/>
<dbReference type="VEuPathDB" id="FungiDB:H257_13407"/>
<dbReference type="RefSeq" id="XP_009839209.1">
    <property type="nucleotide sequence ID" value="XM_009840907.1"/>
</dbReference>
<dbReference type="GO" id="GO:0003676">
    <property type="term" value="F:nucleic acid binding"/>
    <property type="evidence" value="ECO:0007669"/>
    <property type="project" value="InterPro"/>
</dbReference>
<organism evidence="1">
    <name type="scientific">Aphanomyces astaci</name>
    <name type="common">Crayfish plague agent</name>
    <dbReference type="NCBI Taxonomy" id="112090"/>
    <lineage>
        <taxon>Eukaryota</taxon>
        <taxon>Sar</taxon>
        <taxon>Stramenopiles</taxon>
        <taxon>Oomycota</taxon>
        <taxon>Saprolegniomycetes</taxon>
        <taxon>Saprolegniales</taxon>
        <taxon>Verrucalvaceae</taxon>
        <taxon>Aphanomyces</taxon>
    </lineage>
</organism>
<proteinExistence type="predicted"/>
<dbReference type="InterPro" id="IPR036397">
    <property type="entry name" value="RNaseH_sf"/>
</dbReference>
<dbReference type="GeneID" id="20815403"/>
<reference evidence="1" key="1">
    <citation type="submission" date="2013-12" db="EMBL/GenBank/DDBJ databases">
        <title>The Genome Sequence of Aphanomyces astaci APO3.</title>
        <authorList>
            <consortium name="The Broad Institute Genomics Platform"/>
            <person name="Russ C."/>
            <person name="Tyler B."/>
            <person name="van West P."/>
            <person name="Dieguez-Uribeondo J."/>
            <person name="Young S.K."/>
            <person name="Zeng Q."/>
            <person name="Gargeya S."/>
            <person name="Fitzgerald M."/>
            <person name="Abouelleil A."/>
            <person name="Alvarado L."/>
            <person name="Chapman S.B."/>
            <person name="Gainer-Dewar J."/>
            <person name="Goldberg J."/>
            <person name="Griggs A."/>
            <person name="Gujja S."/>
            <person name="Hansen M."/>
            <person name="Howarth C."/>
            <person name="Imamovic A."/>
            <person name="Ireland A."/>
            <person name="Larimer J."/>
            <person name="McCowan C."/>
            <person name="Murphy C."/>
            <person name="Pearson M."/>
            <person name="Poon T.W."/>
            <person name="Priest M."/>
            <person name="Roberts A."/>
            <person name="Saif S."/>
            <person name="Shea T."/>
            <person name="Sykes S."/>
            <person name="Wortman J."/>
            <person name="Nusbaum C."/>
            <person name="Birren B."/>
        </authorList>
    </citation>
    <scope>NUCLEOTIDE SEQUENCE [LARGE SCALE GENOMIC DNA]</scope>
    <source>
        <strain evidence="1">APO3</strain>
    </source>
</reference>
<dbReference type="AlphaFoldDB" id="W4FWU3"/>
<sequence length="97" mass="11067">MKVAYQPPNSPDLNILKLGFFRAIQSLQEKNHSRNIREVSQLIFIITLSCVCQNRKCRFWFSRHLREGMVVLANIFLAAPVGKLDLTQAFSVADEAC</sequence>
<dbReference type="Gene3D" id="3.30.420.10">
    <property type="entry name" value="Ribonuclease H-like superfamily/Ribonuclease H"/>
    <property type="match status" value="1"/>
</dbReference>
<name>W4FWU3_APHAT</name>
<gene>
    <name evidence="1" type="ORF">H257_13407</name>
</gene>
<accession>W4FWU3</accession>
<evidence type="ECO:0000313" key="1">
    <source>
        <dbReference type="EMBL" id="ETV71269.1"/>
    </source>
</evidence>
<protein>
    <submittedName>
        <fullName evidence="1">Uncharacterized protein</fullName>
    </submittedName>
</protein>